<protein>
    <recommendedName>
        <fullName evidence="3">2-oxo-4-hydroxy-4-carboxy-5-ureidoimidazoline decarboxylase</fullName>
        <ecNumber evidence="3">4.1.1.97</ecNumber>
    </recommendedName>
</protein>
<dbReference type="InterPro" id="IPR036778">
    <property type="entry name" value="OHCU_decarboxylase_sf"/>
</dbReference>
<feature type="domain" description="Oxo-4-hydroxy-4-carboxy-5-ureidoimidazoline decarboxylase" evidence="8">
    <location>
        <begin position="58"/>
        <end position="202"/>
    </location>
</feature>
<dbReference type="InterPro" id="IPR018020">
    <property type="entry name" value="OHCU_decarboxylase"/>
</dbReference>
<evidence type="ECO:0000256" key="7">
    <source>
        <dbReference type="SAM" id="MobiDB-lite"/>
    </source>
</evidence>
<evidence type="ECO:0000256" key="5">
    <source>
        <dbReference type="ARBA" id="ARBA00022793"/>
    </source>
</evidence>
<comment type="pathway">
    <text evidence="2">Purine metabolism; urate degradation; (S)-allantoin from urate: step 3/3.</text>
</comment>
<feature type="region of interest" description="Disordered" evidence="7">
    <location>
        <begin position="208"/>
        <end position="244"/>
    </location>
</feature>
<dbReference type="Proteomes" id="UP000077381">
    <property type="component" value="Unassembled WGS sequence"/>
</dbReference>
<dbReference type="GO" id="GO:0051997">
    <property type="term" value="F:2-oxo-4-hydroxy-4-carboxy-5-ureidoimidazoline decarboxylase activity"/>
    <property type="evidence" value="ECO:0007669"/>
    <property type="project" value="UniProtKB-EC"/>
</dbReference>
<dbReference type="GO" id="GO:0019628">
    <property type="term" value="P:urate catabolic process"/>
    <property type="evidence" value="ECO:0007669"/>
    <property type="project" value="TreeGrafter"/>
</dbReference>
<evidence type="ECO:0000256" key="3">
    <source>
        <dbReference type="ARBA" id="ARBA00012257"/>
    </source>
</evidence>
<comment type="caution">
    <text evidence="9">The sequence shown here is derived from an EMBL/GenBank/DDBJ whole genome shotgun (WGS) entry which is preliminary data.</text>
</comment>
<evidence type="ECO:0000256" key="6">
    <source>
        <dbReference type="ARBA" id="ARBA00023239"/>
    </source>
</evidence>
<dbReference type="AlphaFoldDB" id="A0A177HQK3"/>
<evidence type="ECO:0000256" key="1">
    <source>
        <dbReference type="ARBA" id="ARBA00001163"/>
    </source>
</evidence>
<evidence type="ECO:0000256" key="4">
    <source>
        <dbReference type="ARBA" id="ARBA00022631"/>
    </source>
</evidence>
<evidence type="ECO:0000313" key="9">
    <source>
        <dbReference type="EMBL" id="OAH13173.1"/>
    </source>
</evidence>
<gene>
    <name evidence="9" type="ORF">STSP_34980</name>
</gene>
<dbReference type="PANTHER" id="PTHR43466:SF1">
    <property type="entry name" value="2-OXO-4-HYDROXY-4-CARBOXY-5-UREIDOIMIDAZOLINE DECARBOXYLASE-RELATED"/>
    <property type="match status" value="1"/>
</dbReference>
<dbReference type="SUPFAM" id="SSF158694">
    <property type="entry name" value="UraD-Like"/>
    <property type="match status" value="1"/>
</dbReference>
<keyword evidence="10" id="KW-1185">Reference proteome</keyword>
<keyword evidence="6" id="KW-0456">Lyase</keyword>
<dbReference type="STRING" id="1716141.STSP_34980"/>
<dbReference type="NCBIfam" id="NF010372">
    <property type="entry name" value="PRK13798.1"/>
    <property type="match status" value="1"/>
</dbReference>
<comment type="catalytic activity">
    <reaction evidence="1">
        <text>5-hydroxy-2-oxo-4-ureido-2,5-dihydro-1H-imidazole-5-carboxylate + H(+) = (S)-allantoin + CO2</text>
        <dbReference type="Rhea" id="RHEA:26301"/>
        <dbReference type="ChEBI" id="CHEBI:15378"/>
        <dbReference type="ChEBI" id="CHEBI:15678"/>
        <dbReference type="ChEBI" id="CHEBI:16526"/>
        <dbReference type="ChEBI" id="CHEBI:58639"/>
        <dbReference type="EC" id="4.1.1.97"/>
    </reaction>
</comment>
<dbReference type="EMBL" id="LOHS01000081">
    <property type="protein sequence ID" value="OAH13173.1"/>
    <property type="molecule type" value="Genomic_DNA"/>
</dbReference>
<reference evidence="9 10" key="1">
    <citation type="submission" date="2015-12" db="EMBL/GenBank/DDBJ databases">
        <title>Genome sequence of Streptomyces sp. G25.</title>
        <authorList>
            <person name="Poehlein A."/>
            <person name="Roettig A."/>
            <person name="Hiessl S."/>
            <person name="Hauschild P."/>
            <person name="Schauer J."/>
            <person name="Madkour M.H."/>
            <person name="Al-Ansari A.M."/>
            <person name="Almakishah N.H."/>
            <person name="Steinbuechel A."/>
            <person name="Daniel R."/>
        </authorList>
    </citation>
    <scope>NUCLEOTIDE SEQUENCE [LARGE SCALE GENOMIC DNA]</scope>
    <source>
        <strain evidence="10">G25(2015)</strain>
    </source>
</reference>
<evidence type="ECO:0000313" key="10">
    <source>
        <dbReference type="Proteomes" id="UP000077381"/>
    </source>
</evidence>
<sequence length="244" mass="26416">MPRLTVPRPAYEERTLPSHRFPRRPGRAAIPDQNLPKCLKGPGGVPETPRLPGLERFNTAPADVAESALLTCCGSLRWARRLAAHRPFPDLESLLAAAEEAAYDLTPDEVLQALAAESAHQPETDSHIPPTALRTAQTALRAAHAAYESRFGHAFVICLDDVAPEETLDQLLAGIRSRLNNEPEDERVQAAEELRGLVRGRIARLVGALGTSPFPQDRPAEGVGRPDSPESADSGRPDSPYVPV</sequence>
<accession>A0A177HQK3</accession>
<evidence type="ECO:0000256" key="2">
    <source>
        <dbReference type="ARBA" id="ARBA00004754"/>
    </source>
</evidence>
<dbReference type="GO" id="GO:0006144">
    <property type="term" value="P:purine nucleobase metabolic process"/>
    <property type="evidence" value="ECO:0007669"/>
    <property type="project" value="UniProtKB-KW"/>
</dbReference>
<organism evidence="9 10">
    <name type="scientific">Streptomyces jeddahensis</name>
    <dbReference type="NCBI Taxonomy" id="1716141"/>
    <lineage>
        <taxon>Bacteria</taxon>
        <taxon>Bacillati</taxon>
        <taxon>Actinomycetota</taxon>
        <taxon>Actinomycetes</taxon>
        <taxon>Kitasatosporales</taxon>
        <taxon>Streptomycetaceae</taxon>
        <taxon>Streptomyces</taxon>
    </lineage>
</organism>
<evidence type="ECO:0000259" key="8">
    <source>
        <dbReference type="Pfam" id="PF09349"/>
    </source>
</evidence>
<dbReference type="PATRIC" id="fig|1716141.3.peg.3673"/>
<dbReference type="Pfam" id="PF09349">
    <property type="entry name" value="OHCU_decarbox"/>
    <property type="match status" value="1"/>
</dbReference>
<keyword evidence="5" id="KW-0210">Decarboxylase</keyword>
<keyword evidence="4" id="KW-0659">Purine metabolism</keyword>
<name>A0A177HQK3_9ACTN</name>
<dbReference type="Gene3D" id="1.10.3330.10">
    <property type="entry name" value="Oxo-4-hydroxy-4-carboxy-5-ureidoimidazoline decarboxylase"/>
    <property type="match status" value="1"/>
</dbReference>
<dbReference type="EC" id="4.1.1.97" evidence="3"/>
<feature type="region of interest" description="Disordered" evidence="7">
    <location>
        <begin position="1"/>
        <end position="52"/>
    </location>
</feature>
<dbReference type="PANTHER" id="PTHR43466">
    <property type="entry name" value="2-OXO-4-HYDROXY-4-CARBOXY-5-UREIDOIMIDAZOLINE DECARBOXYLASE-RELATED"/>
    <property type="match status" value="1"/>
</dbReference>
<proteinExistence type="predicted"/>